<sequence length="33" mass="3497">TNAIAEPISTAPPGKTTQQLPVGLQAPRDRRDP</sequence>
<proteinExistence type="predicted"/>
<dbReference type="EMBL" id="AEAG01003275">
    <property type="protein sequence ID" value="EGH27061.1"/>
    <property type="molecule type" value="Genomic_DNA"/>
</dbReference>
<dbReference type="Proteomes" id="UP000003465">
    <property type="component" value="Unassembled WGS sequence"/>
</dbReference>
<gene>
    <name evidence="2" type="ORF">PSYMO_38458</name>
</gene>
<name>A0A656GNF9_PSEA0</name>
<comment type="caution">
    <text evidence="2">The sequence shown here is derived from an EMBL/GenBank/DDBJ whole genome shotgun (WGS) entry which is preliminary data.</text>
</comment>
<evidence type="ECO:0000256" key="1">
    <source>
        <dbReference type="SAM" id="MobiDB-lite"/>
    </source>
</evidence>
<organism evidence="2 3">
    <name type="scientific">Pseudomonas amygdali pv. mori str. 301020</name>
    <dbReference type="NCBI Taxonomy" id="629261"/>
    <lineage>
        <taxon>Bacteria</taxon>
        <taxon>Pseudomonadati</taxon>
        <taxon>Pseudomonadota</taxon>
        <taxon>Gammaproteobacteria</taxon>
        <taxon>Pseudomonadales</taxon>
        <taxon>Pseudomonadaceae</taxon>
        <taxon>Pseudomonas</taxon>
        <taxon>Pseudomonas amygdali</taxon>
    </lineage>
</organism>
<feature type="non-terminal residue" evidence="2">
    <location>
        <position position="1"/>
    </location>
</feature>
<accession>A0A656GNF9</accession>
<evidence type="ECO:0000313" key="2">
    <source>
        <dbReference type="EMBL" id="EGH27061.1"/>
    </source>
</evidence>
<protein>
    <submittedName>
        <fullName evidence="2">Uncharacterized protein</fullName>
    </submittedName>
</protein>
<reference evidence="2 3" key="1">
    <citation type="journal article" date="2011" name="PLoS Pathog.">
        <title>Dynamic evolution of pathogenicity revealed by sequencing and comparative genomics of 19 Pseudomonas syringae isolates.</title>
        <authorList>
            <person name="Baltrus D.A."/>
            <person name="Nishimura M.T."/>
            <person name="Romanchuk A."/>
            <person name="Chang J.H."/>
            <person name="Mukhtar M.S."/>
            <person name="Cherkis K."/>
            <person name="Roach J."/>
            <person name="Grant S.R."/>
            <person name="Jones C.D."/>
            <person name="Dangl J.L."/>
        </authorList>
    </citation>
    <scope>NUCLEOTIDE SEQUENCE [LARGE SCALE GENOMIC DNA]</scope>
    <source>
        <strain evidence="2 3">301020</strain>
    </source>
</reference>
<evidence type="ECO:0000313" key="3">
    <source>
        <dbReference type="Proteomes" id="UP000003465"/>
    </source>
</evidence>
<feature type="non-terminal residue" evidence="2">
    <location>
        <position position="33"/>
    </location>
</feature>
<dbReference type="AlphaFoldDB" id="A0A656GNF9"/>
<feature type="region of interest" description="Disordered" evidence="1">
    <location>
        <begin position="1"/>
        <end position="33"/>
    </location>
</feature>